<feature type="transmembrane region" description="Helical" evidence="1">
    <location>
        <begin position="234"/>
        <end position="257"/>
    </location>
</feature>
<dbReference type="EMBL" id="JH431624">
    <property type="status" value="NOT_ANNOTATED_CDS"/>
    <property type="molecule type" value="Genomic_DNA"/>
</dbReference>
<dbReference type="InterPro" id="IPR052728">
    <property type="entry name" value="O2_lipid_transport_reg"/>
</dbReference>
<keyword evidence="1" id="KW-0472">Membrane</keyword>
<keyword evidence="3" id="KW-1185">Reference proteome</keyword>
<dbReference type="Proteomes" id="UP000014500">
    <property type="component" value="Unassembled WGS sequence"/>
</dbReference>
<reference evidence="3" key="1">
    <citation type="submission" date="2011-05" db="EMBL/GenBank/DDBJ databases">
        <authorList>
            <person name="Richards S.R."/>
            <person name="Qu J."/>
            <person name="Jiang H."/>
            <person name="Jhangiani S.N."/>
            <person name="Agravi P."/>
            <person name="Goodspeed R."/>
            <person name="Gross S."/>
            <person name="Mandapat C."/>
            <person name="Jackson L."/>
            <person name="Mathew T."/>
            <person name="Pu L."/>
            <person name="Thornton R."/>
            <person name="Saada N."/>
            <person name="Wilczek-Boney K.B."/>
            <person name="Lee S."/>
            <person name="Kovar C."/>
            <person name="Wu Y."/>
            <person name="Scherer S.E."/>
            <person name="Worley K.C."/>
            <person name="Muzny D.M."/>
            <person name="Gibbs R."/>
        </authorList>
    </citation>
    <scope>NUCLEOTIDE SEQUENCE</scope>
    <source>
        <strain evidence="3">Brora</strain>
    </source>
</reference>
<accession>T1IWL8</accession>
<dbReference type="EnsemblMetazoa" id="SMAR005588-RA">
    <property type="protein sequence ID" value="SMAR005588-PA"/>
    <property type="gene ID" value="SMAR005588"/>
</dbReference>
<name>T1IWL8_STRMM</name>
<dbReference type="PhylomeDB" id="T1IWL8"/>
<dbReference type="STRING" id="126957.T1IWL8"/>
<proteinExistence type="predicted"/>
<evidence type="ECO:0000313" key="2">
    <source>
        <dbReference type="EnsemblMetazoa" id="SMAR005588-PA"/>
    </source>
</evidence>
<feature type="transmembrane region" description="Helical" evidence="1">
    <location>
        <begin position="159"/>
        <end position="179"/>
    </location>
</feature>
<feature type="transmembrane region" description="Helical" evidence="1">
    <location>
        <begin position="129"/>
        <end position="147"/>
    </location>
</feature>
<evidence type="ECO:0008006" key="4">
    <source>
        <dbReference type="Google" id="ProtNLM"/>
    </source>
</evidence>
<keyword evidence="1" id="KW-0812">Transmembrane</keyword>
<dbReference type="HOGENOM" id="CLU_932482_0_0_1"/>
<dbReference type="eggNOG" id="KOG3700">
    <property type="taxonomic scope" value="Eukaryota"/>
</dbReference>
<keyword evidence="1" id="KW-1133">Transmembrane helix</keyword>
<dbReference type="PANTHER" id="PTHR11161">
    <property type="entry name" value="O-ACYLTRANSFERASE"/>
    <property type="match status" value="1"/>
</dbReference>
<feature type="transmembrane region" description="Helical" evidence="1">
    <location>
        <begin position="103"/>
        <end position="122"/>
    </location>
</feature>
<feature type="transmembrane region" description="Helical" evidence="1">
    <location>
        <begin position="191"/>
        <end position="214"/>
    </location>
</feature>
<evidence type="ECO:0000256" key="1">
    <source>
        <dbReference type="SAM" id="Phobius"/>
    </source>
</evidence>
<dbReference type="PANTHER" id="PTHR11161:SF0">
    <property type="entry name" value="O-ACYLTRANSFERASE LIKE PROTEIN"/>
    <property type="match status" value="1"/>
</dbReference>
<organism evidence="2 3">
    <name type="scientific">Strigamia maritima</name>
    <name type="common">European centipede</name>
    <name type="synonym">Geophilus maritimus</name>
    <dbReference type="NCBI Taxonomy" id="126957"/>
    <lineage>
        <taxon>Eukaryota</taxon>
        <taxon>Metazoa</taxon>
        <taxon>Ecdysozoa</taxon>
        <taxon>Arthropoda</taxon>
        <taxon>Myriapoda</taxon>
        <taxon>Chilopoda</taxon>
        <taxon>Pleurostigmophora</taxon>
        <taxon>Geophilomorpha</taxon>
        <taxon>Linotaeniidae</taxon>
        <taxon>Strigamia</taxon>
    </lineage>
</organism>
<protein>
    <recommendedName>
        <fullName evidence="4">Acyltransferase 3 domain-containing protein</fullName>
    </recommendedName>
</protein>
<feature type="transmembrane region" description="Helical" evidence="1">
    <location>
        <begin position="269"/>
        <end position="288"/>
    </location>
</feature>
<sequence length="299" mass="34988">MEIQMNPKKLYQGMKKVLMCIYRIVEGSNSCVFITWKCYRMHKWNSSYNNDVDYCISVKFHRCHDGSIYEAMQTIVYEVLVKVVFATDTLFFLRYIRKVMPEIDSSLIIVWLITFLLVLSGHQMALKEITAIIIGGSTYYIIQLVFPKSDLYYEALDNFYYKPYLHIAPYFIGILFGWILKSHKFQRPLKLWMVCLGWFLSAIAGLCLMCGLYKSNTWINLTLDSIYHAFSRSLWSLMLCWVIFACKNGYGGIINYILSLPLWQPLSRLSYCAYLIHVLVITVAYGRADVTTHFSYVFL</sequence>
<dbReference type="AlphaFoldDB" id="T1IWL8"/>
<evidence type="ECO:0000313" key="3">
    <source>
        <dbReference type="Proteomes" id="UP000014500"/>
    </source>
</evidence>
<reference evidence="2" key="2">
    <citation type="submission" date="2015-02" db="UniProtKB">
        <authorList>
            <consortium name="EnsemblMetazoa"/>
        </authorList>
    </citation>
    <scope>IDENTIFICATION</scope>
</reference>